<name>A0ABQ5NUT2_9ACTN</name>
<dbReference type="RefSeq" id="WP_323446023.1">
    <property type="nucleotide sequence ID" value="NZ_BSBI01000002.1"/>
</dbReference>
<accession>A0ABQ5NUT2</accession>
<comment type="caution">
    <text evidence="2">The sequence shown here is derived from an EMBL/GenBank/DDBJ whole genome shotgun (WGS) entry which is preliminary data.</text>
</comment>
<dbReference type="Proteomes" id="UP001291653">
    <property type="component" value="Unassembled WGS sequence"/>
</dbReference>
<keyword evidence="3" id="KW-1185">Reference proteome</keyword>
<organism evidence="2 3">
    <name type="scientific">Streptomyces yaizuensis</name>
    <dbReference type="NCBI Taxonomy" id="2989713"/>
    <lineage>
        <taxon>Bacteria</taxon>
        <taxon>Bacillati</taxon>
        <taxon>Actinomycetota</taxon>
        <taxon>Actinomycetes</taxon>
        <taxon>Kitasatosporales</taxon>
        <taxon>Streptomycetaceae</taxon>
        <taxon>Streptomyces</taxon>
    </lineage>
</organism>
<evidence type="ECO:0000313" key="2">
    <source>
        <dbReference type="EMBL" id="GLF93950.1"/>
    </source>
</evidence>
<gene>
    <name evidence="2" type="ORF">SYYSPA8_06655</name>
</gene>
<feature type="transmembrane region" description="Helical" evidence="1">
    <location>
        <begin position="50"/>
        <end position="70"/>
    </location>
</feature>
<feature type="transmembrane region" description="Helical" evidence="1">
    <location>
        <begin position="77"/>
        <end position="96"/>
    </location>
</feature>
<protein>
    <submittedName>
        <fullName evidence="2">PH domain-containing protein</fullName>
    </submittedName>
</protein>
<reference evidence="2 3" key="1">
    <citation type="submission" date="2022-10" db="EMBL/GenBank/DDBJ databases">
        <title>Draft genome sequence of Streptomyces sp. YSPA8.</title>
        <authorList>
            <person name="Moriuchi R."/>
            <person name="Dohra H."/>
            <person name="Yamamura H."/>
            <person name="Kodani S."/>
        </authorList>
    </citation>
    <scope>NUCLEOTIDE SEQUENCE [LARGE SCALE GENOMIC DNA]</scope>
    <source>
        <strain evidence="2 3">YSPA8</strain>
    </source>
</reference>
<sequence>MTTAGWARVLGRLLRHELRALHSIGLWVLRRRHGVGPGAHPAAHTGPQTAMMWGFIVVSVIETVALAVLIPWPLVHAVLLVVDVYGVVLMIGMHAACVTRPHVAGAAGGLRIRYGALFDLRLTAADIREIRIERRFPEGKLIQPRDDGSLELIVGGQTTVVAELAGPVEYVRPLGRRGTAHTVRFHADDPVALVAAVRKAQAAA</sequence>
<keyword evidence="1" id="KW-1133">Transmembrane helix</keyword>
<proteinExistence type="predicted"/>
<evidence type="ECO:0000313" key="3">
    <source>
        <dbReference type="Proteomes" id="UP001291653"/>
    </source>
</evidence>
<keyword evidence="1" id="KW-0472">Membrane</keyword>
<dbReference type="EMBL" id="BSBI01000002">
    <property type="protein sequence ID" value="GLF93950.1"/>
    <property type="molecule type" value="Genomic_DNA"/>
</dbReference>
<evidence type="ECO:0000256" key="1">
    <source>
        <dbReference type="SAM" id="Phobius"/>
    </source>
</evidence>
<keyword evidence="1" id="KW-0812">Transmembrane</keyword>